<proteinExistence type="predicted"/>
<evidence type="ECO:0000313" key="5">
    <source>
        <dbReference type="Proteomes" id="UP000228711"/>
    </source>
</evidence>
<dbReference type="Pfam" id="PF00293">
    <property type="entry name" value="NUDIX"/>
    <property type="match status" value="1"/>
</dbReference>
<dbReference type="Gene3D" id="3.90.79.10">
    <property type="entry name" value="Nucleoside Triphosphate Pyrophosphohydrolase"/>
    <property type="match status" value="1"/>
</dbReference>
<sequence length="146" mass="16955">MQKVCIIIFNMKLFFAPKAFIVKDGKVLVVRESARHDTNTHAGEYSFVGGRIDDGEPWRDGFAREVKEEIGTEVQILRPLFVSESFNTVQGEDWHIVRCFFLCEMRSDEIVLSPEHDEYKWIDPANYKTEHCIENEYGAFEAFLKG</sequence>
<evidence type="ECO:0000259" key="3">
    <source>
        <dbReference type="PROSITE" id="PS51462"/>
    </source>
</evidence>
<evidence type="ECO:0000256" key="2">
    <source>
        <dbReference type="ARBA" id="ARBA00022801"/>
    </source>
</evidence>
<dbReference type="InterPro" id="IPR015797">
    <property type="entry name" value="NUDIX_hydrolase-like_dom_sf"/>
</dbReference>
<accession>A0A2H0YST4</accession>
<feature type="domain" description="Nudix hydrolase" evidence="3">
    <location>
        <begin position="1"/>
        <end position="145"/>
    </location>
</feature>
<dbReference type="PROSITE" id="PS00893">
    <property type="entry name" value="NUDIX_BOX"/>
    <property type="match status" value="1"/>
</dbReference>
<dbReference type="PANTHER" id="PTHR43046:SF14">
    <property type="entry name" value="MUTT_NUDIX FAMILY PROTEIN"/>
    <property type="match status" value="1"/>
</dbReference>
<dbReference type="GO" id="GO:0016787">
    <property type="term" value="F:hydrolase activity"/>
    <property type="evidence" value="ECO:0007669"/>
    <property type="project" value="UniProtKB-KW"/>
</dbReference>
<evidence type="ECO:0000313" key="4">
    <source>
        <dbReference type="EMBL" id="PIS41555.1"/>
    </source>
</evidence>
<dbReference type="PANTHER" id="PTHR43046">
    <property type="entry name" value="GDP-MANNOSE MANNOSYL HYDROLASE"/>
    <property type="match status" value="1"/>
</dbReference>
<gene>
    <name evidence="4" type="ORF">COT25_02550</name>
</gene>
<dbReference type="EMBL" id="PEXV01000085">
    <property type="protein sequence ID" value="PIS41555.1"/>
    <property type="molecule type" value="Genomic_DNA"/>
</dbReference>
<keyword evidence="2" id="KW-0378">Hydrolase</keyword>
<comment type="caution">
    <text evidence="4">The sequence shown here is derived from an EMBL/GenBank/DDBJ whole genome shotgun (WGS) entry which is preliminary data.</text>
</comment>
<organism evidence="4 5">
    <name type="scientific">Candidatus Kerfeldbacteria bacterium CG08_land_8_20_14_0_20_42_7</name>
    <dbReference type="NCBI Taxonomy" id="2014245"/>
    <lineage>
        <taxon>Bacteria</taxon>
        <taxon>Candidatus Kerfeldiibacteriota</taxon>
    </lineage>
</organism>
<dbReference type="InterPro" id="IPR000086">
    <property type="entry name" value="NUDIX_hydrolase_dom"/>
</dbReference>
<dbReference type="InterPro" id="IPR020084">
    <property type="entry name" value="NUDIX_hydrolase_CS"/>
</dbReference>
<comment type="cofactor">
    <cofactor evidence="1">
        <name>Mg(2+)</name>
        <dbReference type="ChEBI" id="CHEBI:18420"/>
    </cofactor>
</comment>
<name>A0A2H0YST4_9BACT</name>
<reference evidence="5" key="1">
    <citation type="submission" date="2017-09" db="EMBL/GenBank/DDBJ databases">
        <title>Depth-based differentiation of microbial function through sediment-hosted aquifers and enrichment of novel symbionts in the deep terrestrial subsurface.</title>
        <authorList>
            <person name="Probst A.J."/>
            <person name="Ladd B."/>
            <person name="Jarett J.K."/>
            <person name="Geller-Mcgrath D.E."/>
            <person name="Sieber C.M.K."/>
            <person name="Emerson J.B."/>
            <person name="Anantharaman K."/>
            <person name="Thomas B.C."/>
            <person name="Malmstrom R."/>
            <person name="Stieglmeier M."/>
            <person name="Klingl A."/>
            <person name="Woyke T."/>
            <person name="Ryan C.M."/>
            <person name="Banfield J.F."/>
        </authorList>
    </citation>
    <scope>NUCLEOTIDE SEQUENCE [LARGE SCALE GENOMIC DNA]</scope>
</reference>
<evidence type="ECO:0000256" key="1">
    <source>
        <dbReference type="ARBA" id="ARBA00001946"/>
    </source>
</evidence>
<protein>
    <recommendedName>
        <fullName evidence="3">Nudix hydrolase domain-containing protein</fullName>
    </recommendedName>
</protein>
<dbReference type="SUPFAM" id="SSF55811">
    <property type="entry name" value="Nudix"/>
    <property type="match status" value="1"/>
</dbReference>
<dbReference type="AlphaFoldDB" id="A0A2H0YST4"/>
<dbReference type="Proteomes" id="UP000228711">
    <property type="component" value="Unassembled WGS sequence"/>
</dbReference>
<dbReference type="PROSITE" id="PS51462">
    <property type="entry name" value="NUDIX"/>
    <property type="match status" value="1"/>
</dbReference>